<feature type="compositionally biased region" description="Low complexity" evidence="1">
    <location>
        <begin position="1351"/>
        <end position="1360"/>
    </location>
</feature>
<feature type="region of interest" description="Disordered" evidence="1">
    <location>
        <begin position="98"/>
        <end position="122"/>
    </location>
</feature>
<dbReference type="OrthoDB" id="6766761at2759"/>
<dbReference type="InParanoid" id="A0A5N4A872"/>
<reference evidence="2 3" key="1">
    <citation type="journal article" date="2018" name="Elife">
        <title>Firefly genomes illuminate parallel origins of bioluminescence in beetles.</title>
        <authorList>
            <person name="Fallon T.R."/>
            <person name="Lower S.E."/>
            <person name="Chang C.H."/>
            <person name="Bessho-Uehara M."/>
            <person name="Martin G.J."/>
            <person name="Bewick A.J."/>
            <person name="Behringer M."/>
            <person name="Debat H.J."/>
            <person name="Wong I."/>
            <person name="Day J.C."/>
            <person name="Suvorov A."/>
            <person name="Silva C.J."/>
            <person name="Stanger-Hall K.F."/>
            <person name="Hall D.W."/>
            <person name="Schmitz R.J."/>
            <person name="Nelson D.R."/>
            <person name="Lewis S.M."/>
            <person name="Shigenobu S."/>
            <person name="Bybee S.M."/>
            <person name="Larracuente A.M."/>
            <person name="Oba Y."/>
            <person name="Weng J.K."/>
        </authorList>
    </citation>
    <scope>NUCLEOTIDE SEQUENCE [LARGE SCALE GENOMIC DNA]</scope>
    <source>
        <strain evidence="2">1611_PpyrPB1</strain>
        <tissue evidence="2">Whole body</tissue>
    </source>
</reference>
<feature type="region of interest" description="Disordered" evidence="1">
    <location>
        <begin position="181"/>
        <end position="216"/>
    </location>
</feature>
<evidence type="ECO:0000256" key="1">
    <source>
        <dbReference type="SAM" id="MobiDB-lite"/>
    </source>
</evidence>
<feature type="compositionally biased region" description="Low complexity" evidence="1">
    <location>
        <begin position="1373"/>
        <end position="1388"/>
    </location>
</feature>
<feature type="region of interest" description="Disordered" evidence="1">
    <location>
        <begin position="511"/>
        <end position="548"/>
    </location>
</feature>
<dbReference type="EMBL" id="VVIM01000009">
    <property type="protein sequence ID" value="KAB0793523.1"/>
    <property type="molecule type" value="Genomic_DNA"/>
</dbReference>
<feature type="region of interest" description="Disordered" evidence="1">
    <location>
        <begin position="719"/>
        <end position="796"/>
    </location>
</feature>
<comment type="caution">
    <text evidence="2">The sequence shown here is derived from an EMBL/GenBank/DDBJ whole genome shotgun (WGS) entry which is preliminary data.</text>
</comment>
<feature type="compositionally biased region" description="Basic and acidic residues" evidence="1">
    <location>
        <begin position="527"/>
        <end position="545"/>
    </location>
</feature>
<evidence type="ECO:0000313" key="2">
    <source>
        <dbReference type="EMBL" id="KAB0793523.1"/>
    </source>
</evidence>
<feature type="region of interest" description="Disordered" evidence="1">
    <location>
        <begin position="1343"/>
        <end position="1397"/>
    </location>
</feature>
<feature type="compositionally biased region" description="Low complexity" evidence="1">
    <location>
        <begin position="1279"/>
        <end position="1288"/>
    </location>
</feature>
<keyword evidence="3" id="KW-1185">Reference proteome</keyword>
<feature type="compositionally biased region" description="Polar residues" evidence="1">
    <location>
        <begin position="894"/>
        <end position="909"/>
    </location>
</feature>
<organism evidence="2 3">
    <name type="scientific">Photinus pyralis</name>
    <name type="common">Common eastern firefly</name>
    <name type="synonym">Lampyris pyralis</name>
    <dbReference type="NCBI Taxonomy" id="7054"/>
    <lineage>
        <taxon>Eukaryota</taxon>
        <taxon>Metazoa</taxon>
        <taxon>Ecdysozoa</taxon>
        <taxon>Arthropoda</taxon>
        <taxon>Hexapoda</taxon>
        <taxon>Insecta</taxon>
        <taxon>Pterygota</taxon>
        <taxon>Neoptera</taxon>
        <taxon>Endopterygota</taxon>
        <taxon>Coleoptera</taxon>
        <taxon>Polyphaga</taxon>
        <taxon>Elateriformia</taxon>
        <taxon>Elateroidea</taxon>
        <taxon>Lampyridae</taxon>
        <taxon>Lampyrinae</taxon>
        <taxon>Photinus</taxon>
    </lineage>
</organism>
<gene>
    <name evidence="2" type="ORF">PPYR_13143</name>
</gene>
<proteinExistence type="predicted"/>
<evidence type="ECO:0000313" key="3">
    <source>
        <dbReference type="Proteomes" id="UP000327044"/>
    </source>
</evidence>
<dbReference type="Proteomes" id="UP000327044">
    <property type="component" value="Unassembled WGS sequence"/>
</dbReference>
<feature type="region of interest" description="Disordered" evidence="1">
    <location>
        <begin position="889"/>
        <end position="909"/>
    </location>
</feature>
<feature type="compositionally biased region" description="Acidic residues" evidence="1">
    <location>
        <begin position="752"/>
        <end position="764"/>
    </location>
</feature>
<feature type="region of interest" description="Disordered" evidence="1">
    <location>
        <begin position="412"/>
        <end position="434"/>
    </location>
</feature>
<feature type="region of interest" description="Disordered" evidence="1">
    <location>
        <begin position="1033"/>
        <end position="1089"/>
    </location>
</feature>
<sequence>MDELPNSDDPQTECDGEIRRVADQQHLEPKSAPEIPCRRSARISAAKENGTLLLNAYEYLIAASFNKKPRKEISARRKTAKKVTDPCDCQEKFSMSSKRLRTLSHSNNASPATENECDQPRKDDEVTAVNLAHGSTDNNAVNDDKKDKVDDRDEIFKCVKMKTESKTNSDLKMKIKKCYKKSKRKEPSGDLNKVTVSDNGKPGVPNESGKKRKRETCRKQFRHKDITLYKLGSGPEKSIAKTKHEIQKLFIKCPTGDGPSKEATESFLATEKDVSNLLQSSAKENSDKLAEEKLEDAKLLESESTPWLTKAVHEEASNKCETVTEPKAIPELRIFDDSSKSSIELTDIKTNKPESGKHNLPIRIPERRSSIAQPLRPTSSRAEVNFSVENMVESNSSTSIEYNGKILHRPYQSVESAKSTSSDEDRPPQVVTKIPDITNEELPAGLGKRCSGITDPLKVKENHLPLQKTSLKNDSKHEKISSPRNVKTIVSPLQSMPRLDVTEERIPDKVSPILNASPSSKNLKRKLSPERDNIPFAKQSKEERPTSYNFPFANPPLYNFLPTFAEYNRYLRPPHFAPRALTPYESYNTHLVRNPNFPQSNFYNYDYVKSLLRYSKQEPSHAQASPATISPTVTSNVPKTKETAILTIPVVRAASVKLAEESHEDEDLNAQTLTKIINNECLSVTKLPPNADIPKLNVGKKESGSKLEMEILRKELIKPAAPVRTSSPKPTSHQLSKVEPAPNSPLYVISDSETETDNEAELEEERNSSALNLTKGNSAVDHKPAVRVRNTSSSEKKRIAHTLNTLTFVVNEIIDKSGGNMEKHDKDMLHKLLKGVRQNFELSSADIDESPPVIVKQENVIEIVSSDSENSNGGKDETVQQCLDLSKTGDVGKESSQVPKNQSVANSPSAANDVVVSLVSPNTQEAHAANTPPKIAAHGETCGIDLSLRGKPNCVEEAHRVTEVNNNKDPISISPVDRSNVEAAITRNPSPCRALESPQTVLKSKTSNVDINVKKESVITSLPPARPIIARRASYHPSTTTPKPHPNLPYKDTTYHNVSGNIELPRPTYQTNRNPVNNPQDSDPSSNLSTSLMKTFVCEYLRGGNQNQTQYSHSAPVTPKSTTATNTFTYTNPQSMQALQEYTNRTAYQAWHDELRRRRVALPQYYANSNERPQTNVNLNKPINYNGGNPYLHPTQPSANPYGANMPRAERYYGTYGSVVNGNVLAPSAAVIPPKNQAANKVNGQFSYASPNYGYFRRGGPPSKPFANYNPTKPPPAPNQKQPQQPHQFAEINSKKPESFLGKGRLREAVFNDNASPDYGYYSPQTKAATTVDGAQQYGAYSQNIEKRRPSVSSQHSSLSTLENPFSEHHHTNSNSSSTTSIGSVNNNPEPPPQTFSLISQSKDQAILAKILPKLQASDQPLTPEQYVREMNILEAEGCPKKLLEFYAYVTKKQIASNQRPIGFGIFLEFQSAGKLTVFEDAFKLYTEKRQIEKF</sequence>
<feature type="region of interest" description="Disordered" evidence="1">
    <location>
        <begin position="1253"/>
        <end position="1289"/>
    </location>
</feature>
<feature type="compositionally biased region" description="Polar residues" evidence="1">
    <location>
        <begin position="1068"/>
        <end position="1089"/>
    </location>
</feature>
<protein>
    <submittedName>
        <fullName evidence="2">Uncharacterized protein</fullName>
    </submittedName>
</protein>
<name>A0A5N4A872_PHOPY</name>
<accession>A0A5N4A872</accession>
<feature type="compositionally biased region" description="Polar residues" evidence="1">
    <location>
        <begin position="724"/>
        <end position="735"/>
    </location>
</feature>
<feature type="compositionally biased region" description="Polar residues" evidence="1">
    <location>
        <begin position="98"/>
        <end position="113"/>
    </location>
</feature>